<dbReference type="InParanoid" id="A8XJZ6"/>
<protein>
    <submittedName>
        <fullName evidence="7">Protein CBG14450</fullName>
    </submittedName>
</protein>
<dbReference type="RefSeq" id="XP_045095419.1">
    <property type="nucleotide sequence ID" value="XM_045239599.1"/>
</dbReference>
<dbReference type="Pfam" id="PF02175">
    <property type="entry name" value="7TM_GPCR_Srb"/>
    <property type="match status" value="1"/>
</dbReference>
<gene>
    <name evidence="7 9" type="ORF">CBG14450</name>
    <name evidence="7" type="ORF">CBG_14450</name>
</gene>
<dbReference type="GO" id="GO:0007606">
    <property type="term" value="P:sensory perception of chemical stimulus"/>
    <property type="evidence" value="ECO:0007669"/>
    <property type="project" value="InterPro"/>
</dbReference>
<reference evidence="7 8" key="1">
    <citation type="journal article" date="2003" name="PLoS Biol.">
        <title>The genome sequence of Caenorhabditis briggsae: a platform for comparative genomics.</title>
        <authorList>
            <person name="Stein L.D."/>
            <person name="Bao Z."/>
            <person name="Blasiar D."/>
            <person name="Blumenthal T."/>
            <person name="Brent M.R."/>
            <person name="Chen N."/>
            <person name="Chinwalla A."/>
            <person name="Clarke L."/>
            <person name="Clee C."/>
            <person name="Coghlan A."/>
            <person name="Coulson A."/>
            <person name="D'Eustachio P."/>
            <person name="Fitch D.H."/>
            <person name="Fulton L.A."/>
            <person name="Fulton R.E."/>
            <person name="Griffiths-Jones S."/>
            <person name="Harris T.W."/>
            <person name="Hillier L.W."/>
            <person name="Kamath R."/>
            <person name="Kuwabara P.E."/>
            <person name="Mardis E.R."/>
            <person name="Marra M.A."/>
            <person name="Miner T.L."/>
            <person name="Minx P."/>
            <person name="Mullikin J.C."/>
            <person name="Plumb R.W."/>
            <person name="Rogers J."/>
            <person name="Schein J.E."/>
            <person name="Sohrmann M."/>
            <person name="Spieth J."/>
            <person name="Stajich J.E."/>
            <person name="Wei C."/>
            <person name="Willey D."/>
            <person name="Wilson R.K."/>
            <person name="Durbin R."/>
            <person name="Waterston R.H."/>
        </authorList>
    </citation>
    <scope>NUCLEOTIDE SEQUENCE [LARGE SCALE GENOMIC DNA]</scope>
    <source>
        <strain evidence="7 8">AF16</strain>
    </source>
</reference>
<keyword evidence="8" id="KW-1185">Reference proteome</keyword>
<comment type="subcellular location">
    <subcellularLocation>
        <location evidence="1">Membrane</location>
        <topology evidence="1">Multi-pass membrane protein</topology>
    </subcellularLocation>
</comment>
<dbReference type="GO" id="GO:0016020">
    <property type="term" value="C:membrane"/>
    <property type="evidence" value="ECO:0007669"/>
    <property type="project" value="UniProtKB-SubCell"/>
</dbReference>
<evidence type="ECO:0000256" key="5">
    <source>
        <dbReference type="ARBA" id="ARBA00023136"/>
    </source>
</evidence>
<dbReference type="HOGENOM" id="CLU_045882_1_0_1"/>
<keyword evidence="4 6" id="KW-1133">Transmembrane helix</keyword>
<evidence type="ECO:0000256" key="2">
    <source>
        <dbReference type="ARBA" id="ARBA00006860"/>
    </source>
</evidence>
<keyword evidence="5 6" id="KW-0472">Membrane</keyword>
<accession>A8XJZ6</accession>
<feature type="transmembrane region" description="Helical" evidence="6">
    <location>
        <begin position="31"/>
        <end position="51"/>
    </location>
</feature>
<dbReference type="EMBL" id="HE600983">
    <property type="protein sequence ID" value="CAP32972.2"/>
    <property type="molecule type" value="Genomic_DNA"/>
</dbReference>
<evidence type="ECO:0000313" key="7">
    <source>
        <dbReference type="EMBL" id="CAP32972.2"/>
    </source>
</evidence>
<feature type="transmembrane region" description="Helical" evidence="6">
    <location>
        <begin position="294"/>
        <end position="315"/>
    </location>
</feature>
<evidence type="ECO:0000313" key="8">
    <source>
        <dbReference type="Proteomes" id="UP000008549"/>
    </source>
</evidence>
<evidence type="ECO:0000256" key="1">
    <source>
        <dbReference type="ARBA" id="ARBA00004141"/>
    </source>
</evidence>
<dbReference type="Proteomes" id="UP000008549">
    <property type="component" value="Unassembled WGS sequence"/>
</dbReference>
<dbReference type="InterPro" id="IPR002184">
    <property type="entry name" value="7TM_GPCR_serpentine_rcpt_Srb"/>
</dbReference>
<feature type="transmembrane region" description="Helical" evidence="6">
    <location>
        <begin position="63"/>
        <end position="87"/>
    </location>
</feature>
<dbReference type="WormBase" id="CBG14450">
    <property type="protein sequence ID" value="CBP28762"/>
    <property type="gene ID" value="WBGene00034942"/>
</dbReference>
<name>A8XJZ6_CAEBR</name>
<dbReference type="CTD" id="8586529"/>
<proteinExistence type="inferred from homology"/>
<dbReference type="PANTHER" id="PTHR31216">
    <property type="entry name" value="SERPENTINE RECEPTOR CLASS BETA-1-RELATED-RELATED"/>
    <property type="match status" value="1"/>
</dbReference>
<organism evidence="7 8">
    <name type="scientific">Caenorhabditis briggsae</name>
    <dbReference type="NCBI Taxonomy" id="6238"/>
    <lineage>
        <taxon>Eukaryota</taxon>
        <taxon>Metazoa</taxon>
        <taxon>Ecdysozoa</taxon>
        <taxon>Nematoda</taxon>
        <taxon>Chromadorea</taxon>
        <taxon>Rhabditida</taxon>
        <taxon>Rhabditina</taxon>
        <taxon>Rhabditomorpha</taxon>
        <taxon>Rhabditoidea</taxon>
        <taxon>Rhabditidae</taxon>
        <taxon>Peloderinae</taxon>
        <taxon>Caenorhabditis</taxon>
    </lineage>
</organism>
<dbReference type="AlphaFoldDB" id="A8XJZ6"/>
<feature type="transmembrane region" description="Helical" evidence="6">
    <location>
        <begin position="204"/>
        <end position="229"/>
    </location>
</feature>
<evidence type="ECO:0000313" key="9">
    <source>
        <dbReference type="WormBase" id="CBG14450"/>
    </source>
</evidence>
<dbReference type="GO" id="GO:0004888">
    <property type="term" value="F:transmembrane signaling receptor activity"/>
    <property type="evidence" value="ECO:0007669"/>
    <property type="project" value="InterPro"/>
</dbReference>
<keyword evidence="3 6" id="KW-0812">Transmembrane</keyword>
<evidence type="ECO:0000256" key="4">
    <source>
        <dbReference type="ARBA" id="ARBA00022989"/>
    </source>
</evidence>
<feature type="transmembrane region" description="Helical" evidence="6">
    <location>
        <begin position="124"/>
        <end position="143"/>
    </location>
</feature>
<comment type="similarity">
    <text evidence="2">Belongs to the nematode receptor-like protein srb family.</text>
</comment>
<reference evidence="7 8" key="2">
    <citation type="journal article" date="2011" name="PLoS Genet.">
        <title>Caenorhabditis briggsae recombinant inbred line genotypes reveal inter-strain incompatibility and the evolution of recombination.</title>
        <authorList>
            <person name="Ross J.A."/>
            <person name="Koboldt D.C."/>
            <person name="Staisch J.E."/>
            <person name="Chamberlin H.M."/>
            <person name="Gupta B.P."/>
            <person name="Miller R.D."/>
            <person name="Baird S.E."/>
            <person name="Haag E.S."/>
        </authorList>
    </citation>
    <scope>NUCLEOTIDE SEQUENCE [LARGE SCALE GENOMIC DNA]</scope>
    <source>
        <strain evidence="7 8">AF16</strain>
    </source>
</reference>
<dbReference type="PRINTS" id="PR00699">
    <property type="entry name" value="TMPROTEINSRB"/>
</dbReference>
<evidence type="ECO:0000256" key="3">
    <source>
        <dbReference type="ARBA" id="ARBA00022692"/>
    </source>
</evidence>
<feature type="transmembrane region" description="Helical" evidence="6">
    <location>
        <begin position="253"/>
        <end position="274"/>
    </location>
</feature>
<feature type="transmembrane region" description="Helical" evidence="6">
    <location>
        <begin position="164"/>
        <end position="184"/>
    </location>
</feature>
<evidence type="ECO:0000256" key="6">
    <source>
        <dbReference type="SAM" id="Phobius"/>
    </source>
</evidence>
<dbReference type="OMA" id="FMENNTA"/>
<sequence>MIDSGQMALTELAEYCQLAEELSSHIVYRLLLGYSFLACFIATPAQIYFFVKICLKFHCQGNIKFLLNVYFFVSLLFSLISACAFVSNITSCFSKTSAIQGWRNIVTQFATDCNLLINKFFFTAYHLPSLFLMTLQMLIPVGFSIERYVALKNAGSYEHRKTRLGPVLTAILAAVDSLVMLFLFCDEPFHGPFISLILVPPASAAHFNIYCVILLLIQIGNLVVNVILLKKQKIQPSVHNLSYRYEMEEFKDATNFILFISFWHIVFAGSYVIGGSLARLVGPMVFDKMVHYTAARAMFCAMPTYNVFIVFAAMWKLNKIDQRKKGRMEKDIELNTIGNAGIENYNKVSKMLVNFE</sequence>
<dbReference type="PANTHER" id="PTHR31216:SF1">
    <property type="entry name" value="SERPENTINE RECEPTOR CLASS BETA-3"/>
    <property type="match status" value="1"/>
</dbReference>
<dbReference type="KEGG" id="cbr:CBG_14450"/>
<dbReference type="GeneID" id="8586529"/>